<reference evidence="2" key="1">
    <citation type="submission" date="2016-05" db="EMBL/GenBank/DDBJ databases">
        <title>Comparative genomics of biotechnologically important yeasts.</title>
        <authorList>
            <consortium name="DOE Joint Genome Institute"/>
            <person name="Riley R."/>
            <person name="Haridas S."/>
            <person name="Wolfe K.H."/>
            <person name="Lopes M.R."/>
            <person name="Hittinger C.T."/>
            <person name="Goker M."/>
            <person name="Salamov A."/>
            <person name="Wisecaver J."/>
            <person name="Long T.M."/>
            <person name="Aerts A.L."/>
            <person name="Barry K."/>
            <person name="Choi C."/>
            <person name="Clum A."/>
            <person name="Coughlan A.Y."/>
            <person name="Deshpande S."/>
            <person name="Douglass A.P."/>
            <person name="Hanson S.J."/>
            <person name="Klenk H.-P."/>
            <person name="Labutti K."/>
            <person name="Lapidus A."/>
            <person name="Lindquist E."/>
            <person name="Lipzen A."/>
            <person name="Meier-Kolthoff J.P."/>
            <person name="Ohm R.A."/>
            <person name="Otillar R.P."/>
            <person name="Pangilinan J."/>
            <person name="Peng Y."/>
            <person name="Rokas A."/>
            <person name="Rosa C.A."/>
            <person name="Scheuner C."/>
            <person name="Sibirny A.A."/>
            <person name="Slot J.C."/>
            <person name="Stielow J.B."/>
            <person name="Sun H."/>
            <person name="Kurtzman C.P."/>
            <person name="Blackwell M."/>
            <person name="Grigoriev I.V."/>
            <person name="Jeffries T.W."/>
        </authorList>
    </citation>
    <scope>NUCLEOTIDE SEQUENCE [LARGE SCALE GENOMIC DNA]</scope>
    <source>
        <strain evidence="2">NRRL Y-2460</strain>
    </source>
</reference>
<proteinExistence type="predicted"/>
<dbReference type="Proteomes" id="UP000094236">
    <property type="component" value="Unassembled WGS sequence"/>
</dbReference>
<dbReference type="AlphaFoldDB" id="A0A1E4TYJ8"/>
<accession>A0A1E4TYJ8</accession>
<dbReference type="STRING" id="669874.A0A1E4TYJ8"/>
<protein>
    <submittedName>
        <fullName evidence="1">Uncharacterized protein</fullName>
    </submittedName>
</protein>
<keyword evidence="2" id="KW-1185">Reference proteome</keyword>
<sequence>VFDGALKGLDVMGNAADGITFKQNEIKASAVTKSQSPLYKMFVKGEGLVGTI</sequence>
<evidence type="ECO:0000313" key="1">
    <source>
        <dbReference type="EMBL" id="ODV96830.1"/>
    </source>
</evidence>
<dbReference type="EMBL" id="KV454012">
    <property type="protein sequence ID" value="ODV96830.1"/>
    <property type="molecule type" value="Genomic_DNA"/>
</dbReference>
<feature type="non-terminal residue" evidence="1">
    <location>
        <position position="52"/>
    </location>
</feature>
<dbReference type="OrthoDB" id="3366546at2759"/>
<organism evidence="1 2">
    <name type="scientific">Pachysolen tannophilus NRRL Y-2460</name>
    <dbReference type="NCBI Taxonomy" id="669874"/>
    <lineage>
        <taxon>Eukaryota</taxon>
        <taxon>Fungi</taxon>
        <taxon>Dikarya</taxon>
        <taxon>Ascomycota</taxon>
        <taxon>Saccharomycotina</taxon>
        <taxon>Pichiomycetes</taxon>
        <taxon>Pachysolenaceae</taxon>
        <taxon>Pachysolen</taxon>
    </lineage>
</organism>
<evidence type="ECO:0000313" key="2">
    <source>
        <dbReference type="Proteomes" id="UP000094236"/>
    </source>
</evidence>
<gene>
    <name evidence="1" type="ORF">PACTADRAFT_21746</name>
</gene>
<name>A0A1E4TYJ8_PACTA</name>
<feature type="non-terminal residue" evidence="1">
    <location>
        <position position="1"/>
    </location>
</feature>